<evidence type="ECO:0000313" key="2">
    <source>
        <dbReference type="EMBL" id="QTA92435.1"/>
    </source>
</evidence>
<keyword evidence="3" id="KW-1185">Reference proteome</keyword>
<keyword evidence="1" id="KW-1133">Transmembrane helix</keyword>
<accession>A0A975BV80</accession>
<dbReference type="Proteomes" id="UP000663722">
    <property type="component" value="Chromosome"/>
</dbReference>
<reference evidence="2" key="1">
    <citation type="journal article" date="2021" name="Microb. Physiol.">
        <title>Proteogenomic Insights into the Physiology of Marine, Sulfate-Reducing, Filamentous Desulfonema limicola and Desulfonema magnum.</title>
        <authorList>
            <person name="Schnaars V."/>
            <person name="Wohlbrand L."/>
            <person name="Scheve S."/>
            <person name="Hinrichs C."/>
            <person name="Reinhardt R."/>
            <person name="Rabus R."/>
        </authorList>
    </citation>
    <scope>NUCLEOTIDE SEQUENCE</scope>
    <source>
        <strain evidence="2">4be13</strain>
    </source>
</reference>
<dbReference type="KEGG" id="dmm:dnm_085150"/>
<gene>
    <name evidence="2" type="ORF">dnm_085150</name>
</gene>
<organism evidence="2 3">
    <name type="scientific">Desulfonema magnum</name>
    <dbReference type="NCBI Taxonomy" id="45655"/>
    <lineage>
        <taxon>Bacteria</taxon>
        <taxon>Pseudomonadati</taxon>
        <taxon>Thermodesulfobacteriota</taxon>
        <taxon>Desulfobacteria</taxon>
        <taxon>Desulfobacterales</taxon>
        <taxon>Desulfococcaceae</taxon>
        <taxon>Desulfonema</taxon>
    </lineage>
</organism>
<proteinExistence type="predicted"/>
<name>A0A975BV80_9BACT</name>
<keyword evidence="1" id="KW-0472">Membrane</keyword>
<dbReference type="EMBL" id="CP061800">
    <property type="protein sequence ID" value="QTA92435.1"/>
    <property type="molecule type" value="Genomic_DNA"/>
</dbReference>
<evidence type="ECO:0000256" key="1">
    <source>
        <dbReference type="SAM" id="Phobius"/>
    </source>
</evidence>
<dbReference type="AlphaFoldDB" id="A0A975BV80"/>
<feature type="transmembrane region" description="Helical" evidence="1">
    <location>
        <begin position="6"/>
        <end position="26"/>
    </location>
</feature>
<evidence type="ECO:0000313" key="3">
    <source>
        <dbReference type="Proteomes" id="UP000663722"/>
    </source>
</evidence>
<keyword evidence="1" id="KW-0812">Transmembrane</keyword>
<protein>
    <recommendedName>
        <fullName evidence="4">Cytochrome C</fullName>
    </recommendedName>
</protein>
<sequence length="66" mass="7584">MSRIKAHLFVFATIFLVVFVCFICLVKNVYSLKNVNGCIECHTDEKKIRSLYMPPKINFKAEEGEG</sequence>
<evidence type="ECO:0008006" key="4">
    <source>
        <dbReference type="Google" id="ProtNLM"/>
    </source>
</evidence>